<feature type="compositionally biased region" description="Acidic residues" evidence="7">
    <location>
        <begin position="196"/>
        <end position="231"/>
    </location>
</feature>
<dbReference type="AlphaFoldDB" id="A0A9P0J538"/>
<evidence type="ECO:0000256" key="2">
    <source>
        <dbReference type="ARBA" id="ARBA00022448"/>
    </source>
</evidence>
<feature type="domain" description="SDA1 C-terminal" evidence="10">
    <location>
        <begin position="358"/>
        <end position="398"/>
    </location>
</feature>
<dbReference type="InterPro" id="IPR007949">
    <property type="entry name" value="SDA1_MD"/>
</dbReference>
<dbReference type="InterPro" id="IPR027312">
    <property type="entry name" value="Sda1"/>
</dbReference>
<evidence type="ECO:0000313" key="12">
    <source>
        <dbReference type="Proteomes" id="UP001154329"/>
    </source>
</evidence>
<evidence type="ECO:0000256" key="1">
    <source>
        <dbReference type="ARBA" id="ARBA00005783"/>
    </source>
</evidence>
<dbReference type="Proteomes" id="UP001154329">
    <property type="component" value="Chromosome 2"/>
</dbReference>
<dbReference type="InterPro" id="IPR048292">
    <property type="entry name" value="SDA1_C"/>
</dbReference>
<feature type="region of interest" description="Disordered" evidence="7">
    <location>
        <begin position="324"/>
        <end position="366"/>
    </location>
</feature>
<dbReference type="Pfam" id="PF05285">
    <property type="entry name" value="SDA1_dom"/>
    <property type="match status" value="1"/>
</dbReference>
<evidence type="ECO:0000256" key="5">
    <source>
        <dbReference type="ARBA" id="ARBA00023242"/>
    </source>
</evidence>
<dbReference type="PANTHER" id="PTHR12730">
    <property type="entry name" value="HSDA/SDA1-RELATED"/>
    <property type="match status" value="1"/>
</dbReference>
<feature type="domain" description="SDA1 middle" evidence="8">
    <location>
        <begin position="187"/>
        <end position="340"/>
    </location>
</feature>
<dbReference type="PANTHER" id="PTHR12730:SF0">
    <property type="entry name" value="PROTEIN SDA1 HOMOLOG"/>
    <property type="match status" value="1"/>
</dbReference>
<reference evidence="11" key="1">
    <citation type="submission" date="2022-02" db="EMBL/GenBank/DDBJ databases">
        <authorList>
            <person name="King R."/>
        </authorList>
    </citation>
    <scope>NUCLEOTIDE SEQUENCE</scope>
</reference>
<feature type="compositionally biased region" description="Basic and acidic residues" evidence="7">
    <location>
        <begin position="276"/>
        <end position="285"/>
    </location>
</feature>
<dbReference type="GO" id="GO:0005730">
    <property type="term" value="C:nucleolus"/>
    <property type="evidence" value="ECO:0007669"/>
    <property type="project" value="UniProtKB-SubCell"/>
</dbReference>
<feature type="domain" description="SDA1 N-terminal" evidence="9">
    <location>
        <begin position="1"/>
        <end position="110"/>
    </location>
</feature>
<feature type="compositionally biased region" description="Basic and acidic residues" evidence="7">
    <location>
        <begin position="255"/>
        <end position="267"/>
    </location>
</feature>
<dbReference type="Pfam" id="PF21638">
    <property type="entry name" value="SDA1_C"/>
    <property type="match status" value="1"/>
</dbReference>
<feature type="region of interest" description="Disordered" evidence="7">
    <location>
        <begin position="192"/>
        <end position="312"/>
    </location>
</feature>
<keyword evidence="3 6" id="KW-0690">Ribosome biogenesis</keyword>
<organism evidence="11 12">
    <name type="scientific">Aphis gossypii</name>
    <name type="common">Cotton aphid</name>
    <dbReference type="NCBI Taxonomy" id="80765"/>
    <lineage>
        <taxon>Eukaryota</taxon>
        <taxon>Metazoa</taxon>
        <taxon>Ecdysozoa</taxon>
        <taxon>Arthropoda</taxon>
        <taxon>Hexapoda</taxon>
        <taxon>Insecta</taxon>
        <taxon>Pterygota</taxon>
        <taxon>Neoptera</taxon>
        <taxon>Paraneoptera</taxon>
        <taxon>Hemiptera</taxon>
        <taxon>Sternorrhyncha</taxon>
        <taxon>Aphidomorpha</taxon>
        <taxon>Aphidoidea</taxon>
        <taxon>Aphididae</taxon>
        <taxon>Aphidini</taxon>
        <taxon>Aphis</taxon>
        <taxon>Aphis</taxon>
    </lineage>
</organism>
<comment type="subcellular location">
    <subcellularLocation>
        <location evidence="6">Nucleus</location>
        <location evidence="6">Nucleolus</location>
    </subcellularLocation>
</comment>
<dbReference type="GO" id="GO:0042273">
    <property type="term" value="P:ribosomal large subunit biogenesis"/>
    <property type="evidence" value="ECO:0007669"/>
    <property type="project" value="UniProtKB-UniRule"/>
</dbReference>
<accession>A0A9P0J538</accession>
<feature type="compositionally biased region" description="Basic and acidic residues" evidence="7">
    <location>
        <begin position="331"/>
        <end position="353"/>
    </location>
</feature>
<dbReference type="InterPro" id="IPR012977">
    <property type="entry name" value="SDA1_N"/>
</dbReference>
<evidence type="ECO:0000256" key="7">
    <source>
        <dbReference type="SAM" id="MobiDB-lite"/>
    </source>
</evidence>
<comment type="similarity">
    <text evidence="1 6">Belongs to the SDA1 family.</text>
</comment>
<dbReference type="Pfam" id="PF08158">
    <property type="entry name" value="SDA1_HEAT"/>
    <property type="match status" value="1"/>
</dbReference>
<feature type="compositionally biased region" description="Low complexity" evidence="7">
    <location>
        <begin position="238"/>
        <end position="247"/>
    </location>
</feature>
<feature type="compositionally biased region" description="Basic and acidic residues" evidence="7">
    <location>
        <begin position="301"/>
        <end position="312"/>
    </location>
</feature>
<keyword evidence="2 6" id="KW-0813">Transport</keyword>
<evidence type="ECO:0000256" key="3">
    <source>
        <dbReference type="ARBA" id="ARBA00022517"/>
    </source>
</evidence>
<keyword evidence="4 6" id="KW-0653">Protein transport</keyword>
<dbReference type="GO" id="GO:0015031">
    <property type="term" value="P:protein transport"/>
    <property type="evidence" value="ECO:0007669"/>
    <property type="project" value="UniProtKB-KW"/>
</dbReference>
<comment type="function">
    <text evidence="6">Required for 60S pre-ribosomal subunits export to the cytoplasm.</text>
</comment>
<proteinExistence type="inferred from homology"/>
<evidence type="ECO:0000259" key="9">
    <source>
        <dbReference type="Pfam" id="PF08158"/>
    </source>
</evidence>
<gene>
    <name evidence="11" type="ORF">APHIGO_LOCUS6238</name>
</gene>
<evidence type="ECO:0000256" key="4">
    <source>
        <dbReference type="ARBA" id="ARBA00022927"/>
    </source>
</evidence>
<evidence type="ECO:0000313" key="11">
    <source>
        <dbReference type="EMBL" id="CAH1725073.1"/>
    </source>
</evidence>
<keyword evidence="5 6" id="KW-0539">Nucleus</keyword>
<dbReference type="GO" id="GO:0000055">
    <property type="term" value="P:ribosomal large subunit export from nucleus"/>
    <property type="evidence" value="ECO:0007669"/>
    <property type="project" value="UniProtKB-UniRule"/>
</dbReference>
<keyword evidence="12" id="KW-1185">Reference proteome</keyword>
<evidence type="ECO:0000259" key="8">
    <source>
        <dbReference type="Pfam" id="PF05285"/>
    </source>
</evidence>
<name>A0A9P0J538_APHGO</name>
<evidence type="ECO:0000259" key="10">
    <source>
        <dbReference type="Pfam" id="PF21638"/>
    </source>
</evidence>
<reference evidence="11" key="2">
    <citation type="submission" date="2022-10" db="EMBL/GenBank/DDBJ databases">
        <authorList>
            <consortium name="ENA_rothamsted_submissions"/>
            <consortium name="culmorum"/>
            <person name="King R."/>
        </authorList>
    </citation>
    <scope>NUCLEOTIDE SEQUENCE</scope>
</reference>
<sequence length="399" mass="45845">MLTLDVVSRLIGLHQLIIFNFYPYIQRFLQPHQKEVVRMMQFVAQASHEVVPPDVLEPVLRALVNNFVTERNSSDVMAIGLNAIREMCSRAPLVMTEDLLRDLAQYKNYRERSVMMAAKSLIHVYRSSMPHLLHKKDRGRPTEASLEIVARKYGEVDAKEFVPGAEILLETENNESCDDSDESGDEWVNVSHSEDEISDDENIDDEDEDVDGSDDDDNEDIESNSDTEGINDTDQSISTQNSTTNTNPKKKKVVSKKEQLAEKKEKAAQVSSMRILSDEDFKRIEIAQLSKQMTSAKNRKRPAEPEETSRGELVRLKDIENIYKKRKHDKQTRIDSIKKGQEGREKFGYKDGRLNPFSSKTNREKKKTKNFMMIKHKAKGKVKKSFKDKQIALRNHLTN</sequence>
<dbReference type="EMBL" id="OU899035">
    <property type="protein sequence ID" value="CAH1725073.1"/>
    <property type="molecule type" value="Genomic_DNA"/>
</dbReference>
<protein>
    <recommendedName>
        <fullName evidence="6">Protein SDA1</fullName>
    </recommendedName>
</protein>
<evidence type="ECO:0000256" key="6">
    <source>
        <dbReference type="RuleBase" id="RU365057"/>
    </source>
</evidence>